<reference evidence="1 2" key="1">
    <citation type="submission" date="2019-02" db="EMBL/GenBank/DDBJ databases">
        <title>Dyella amyloliquefaciens sp. nov., isolated from forest soil.</title>
        <authorList>
            <person name="Gao Z.-H."/>
            <person name="Qiu L.-H."/>
        </authorList>
    </citation>
    <scope>NUCLEOTIDE SEQUENCE [LARGE SCALE GENOMIC DNA]</scope>
    <source>
        <strain evidence="1 2">KACC 12747</strain>
    </source>
</reference>
<proteinExistence type="predicted"/>
<name>A0A4R0YPP0_9GAMM</name>
<organism evidence="1 2">
    <name type="scientific">Dyella soli</name>
    <dbReference type="NCBI Taxonomy" id="522319"/>
    <lineage>
        <taxon>Bacteria</taxon>
        <taxon>Pseudomonadati</taxon>
        <taxon>Pseudomonadota</taxon>
        <taxon>Gammaproteobacteria</taxon>
        <taxon>Lysobacterales</taxon>
        <taxon>Rhodanobacteraceae</taxon>
        <taxon>Dyella</taxon>
    </lineage>
</organism>
<dbReference type="AlphaFoldDB" id="A0A4R0YPP0"/>
<dbReference type="Proteomes" id="UP000291822">
    <property type="component" value="Unassembled WGS sequence"/>
</dbReference>
<gene>
    <name evidence="1" type="ORF">EZM97_28305</name>
</gene>
<dbReference type="RefSeq" id="WP_131153027.1">
    <property type="nucleotide sequence ID" value="NZ_SJTG01000004.1"/>
</dbReference>
<dbReference type="EMBL" id="SJTG01000004">
    <property type="protein sequence ID" value="TCI08521.1"/>
    <property type="molecule type" value="Genomic_DNA"/>
</dbReference>
<accession>A0A4R0YPP0</accession>
<evidence type="ECO:0000313" key="2">
    <source>
        <dbReference type="Proteomes" id="UP000291822"/>
    </source>
</evidence>
<protein>
    <submittedName>
        <fullName evidence="1">Uncharacterized protein</fullName>
    </submittedName>
</protein>
<keyword evidence="2" id="KW-1185">Reference proteome</keyword>
<sequence>MSYRDVSSTALDAAEALTRFVVHAQLMLDPLTPEDMRREIEPQLLSVLPTLKALGVFELFAVRDPALRNLIDDELTQRSLRLAEELA</sequence>
<evidence type="ECO:0000313" key="1">
    <source>
        <dbReference type="EMBL" id="TCI08521.1"/>
    </source>
</evidence>
<comment type="caution">
    <text evidence="1">The sequence shown here is derived from an EMBL/GenBank/DDBJ whole genome shotgun (WGS) entry which is preliminary data.</text>
</comment>